<evidence type="ECO:0000256" key="1">
    <source>
        <dbReference type="SAM" id="MobiDB-lite"/>
    </source>
</evidence>
<dbReference type="EMBL" id="JAVRRA010004112">
    <property type="protein sequence ID" value="KAK5275763.1"/>
    <property type="molecule type" value="Genomic_DNA"/>
</dbReference>
<reference evidence="2 3" key="1">
    <citation type="submission" date="2023-08" db="EMBL/GenBank/DDBJ databases">
        <title>Black Yeasts Isolated from many extreme environments.</title>
        <authorList>
            <person name="Coleine C."/>
            <person name="Stajich J.E."/>
            <person name="Selbmann L."/>
        </authorList>
    </citation>
    <scope>NUCLEOTIDE SEQUENCE [LARGE SCALE GENOMIC DNA]</scope>
    <source>
        <strain evidence="2 3">CCFEE 536</strain>
    </source>
</reference>
<keyword evidence="3" id="KW-1185">Reference proteome</keyword>
<dbReference type="Proteomes" id="UP001357485">
    <property type="component" value="Unassembled WGS sequence"/>
</dbReference>
<evidence type="ECO:0000313" key="3">
    <source>
        <dbReference type="Proteomes" id="UP001357485"/>
    </source>
</evidence>
<comment type="caution">
    <text evidence="2">The sequence shown here is derived from an EMBL/GenBank/DDBJ whole genome shotgun (WGS) entry which is preliminary data.</text>
</comment>
<evidence type="ECO:0000313" key="2">
    <source>
        <dbReference type="EMBL" id="KAK5275763.1"/>
    </source>
</evidence>
<sequence>MEDSLLWERGVLPGLGGVIAVEEGAGGEVDRWPLAWKKEEPLREKSPEAALPPPSECEKLGMAPLRA</sequence>
<protein>
    <submittedName>
        <fullName evidence="2">Uncharacterized protein</fullName>
    </submittedName>
</protein>
<feature type="non-terminal residue" evidence="2">
    <location>
        <position position="67"/>
    </location>
</feature>
<accession>A0ABR0M0Q7</accession>
<proteinExistence type="predicted"/>
<gene>
    <name evidence="2" type="ORF">LTR16_012148</name>
</gene>
<name>A0ABR0M0Q7_9PEZI</name>
<organism evidence="2 3">
    <name type="scientific">Cryomyces antarcticus</name>
    <dbReference type="NCBI Taxonomy" id="329879"/>
    <lineage>
        <taxon>Eukaryota</taxon>
        <taxon>Fungi</taxon>
        <taxon>Dikarya</taxon>
        <taxon>Ascomycota</taxon>
        <taxon>Pezizomycotina</taxon>
        <taxon>Dothideomycetes</taxon>
        <taxon>Dothideomycetes incertae sedis</taxon>
        <taxon>Cryomyces</taxon>
    </lineage>
</organism>
<feature type="region of interest" description="Disordered" evidence="1">
    <location>
        <begin position="42"/>
        <end position="67"/>
    </location>
</feature>